<dbReference type="SUPFAM" id="SSF160935">
    <property type="entry name" value="VPA0735-like"/>
    <property type="match status" value="1"/>
</dbReference>
<dbReference type="InterPro" id="IPR010621">
    <property type="entry name" value="DUF1214"/>
</dbReference>
<organism evidence="4 5">
    <name type="scientific">Aquipseudomonas alcaligenes</name>
    <name type="common">Pseudomonas alcaligenes</name>
    <dbReference type="NCBI Taxonomy" id="43263"/>
    <lineage>
        <taxon>Bacteria</taxon>
        <taxon>Pseudomonadati</taxon>
        <taxon>Pseudomonadota</taxon>
        <taxon>Gammaproteobacteria</taxon>
        <taxon>Pseudomonadales</taxon>
        <taxon>Pseudomonadaceae</taxon>
        <taxon>Aquipseudomonas</taxon>
    </lineage>
</organism>
<dbReference type="InterPro" id="IPR010679">
    <property type="entry name" value="DUF1254"/>
</dbReference>
<dbReference type="Pfam" id="PF06863">
    <property type="entry name" value="DUF1254"/>
    <property type="match status" value="1"/>
</dbReference>
<evidence type="ECO:0000259" key="2">
    <source>
        <dbReference type="Pfam" id="PF06742"/>
    </source>
</evidence>
<accession>A0ABR7S7R1</accession>
<dbReference type="InterPro" id="IPR037050">
    <property type="entry name" value="DUF1254_sf"/>
</dbReference>
<dbReference type="Pfam" id="PF06742">
    <property type="entry name" value="DUF1214"/>
    <property type="match status" value="1"/>
</dbReference>
<evidence type="ECO:0000256" key="1">
    <source>
        <dbReference type="SAM" id="Phobius"/>
    </source>
</evidence>
<dbReference type="PANTHER" id="PTHR36509:SF2">
    <property type="entry name" value="BLL3101 PROTEIN"/>
    <property type="match status" value="1"/>
</dbReference>
<dbReference type="InterPro" id="IPR037049">
    <property type="entry name" value="DUF1214_C_sf"/>
</dbReference>
<comment type="caution">
    <text evidence="4">The sequence shown here is derived from an EMBL/GenBank/DDBJ whole genome shotgun (WGS) entry which is preliminary data.</text>
</comment>
<feature type="domain" description="DUF1254" evidence="3">
    <location>
        <begin position="74"/>
        <end position="200"/>
    </location>
</feature>
<proteinExistence type="predicted"/>
<evidence type="ECO:0000259" key="3">
    <source>
        <dbReference type="Pfam" id="PF06863"/>
    </source>
</evidence>
<dbReference type="Proteomes" id="UP000744555">
    <property type="component" value="Unassembled WGS sequence"/>
</dbReference>
<keyword evidence="1" id="KW-0472">Membrane</keyword>
<evidence type="ECO:0008006" key="6">
    <source>
        <dbReference type="Google" id="ProtNLM"/>
    </source>
</evidence>
<name>A0ABR7S7R1_AQUAC</name>
<evidence type="ECO:0000313" key="4">
    <source>
        <dbReference type="EMBL" id="MBC9252483.1"/>
    </source>
</evidence>
<keyword evidence="1" id="KW-0812">Transmembrane</keyword>
<gene>
    <name evidence="4" type="ORF">A9179_19640</name>
</gene>
<dbReference type="Gene3D" id="2.60.120.600">
    <property type="entry name" value="Domain of unknown function DUF1214, C-terminal domain"/>
    <property type="match status" value="1"/>
</dbReference>
<reference evidence="4 5" key="1">
    <citation type="submission" date="2016-06" db="EMBL/GenBank/DDBJ databases">
        <authorList>
            <person name="Ramos C."/>
            <person name="Pintado A."/>
            <person name="Crespo-Gomez J.I."/>
        </authorList>
    </citation>
    <scope>NUCLEOTIDE SEQUENCE [LARGE SCALE GENOMIC DNA]</scope>
    <source>
        <strain evidence="4 5">AVO110</strain>
    </source>
</reference>
<feature type="domain" description="DUF1214" evidence="2">
    <location>
        <begin position="341"/>
        <end position="450"/>
    </location>
</feature>
<dbReference type="Gene3D" id="2.60.40.1610">
    <property type="entry name" value="Domain of unknown function DUF1254"/>
    <property type="match status" value="1"/>
</dbReference>
<keyword evidence="1" id="KW-1133">Transmembrane helix</keyword>
<dbReference type="EMBL" id="LZEU01000001">
    <property type="protein sequence ID" value="MBC9252483.1"/>
    <property type="molecule type" value="Genomic_DNA"/>
</dbReference>
<evidence type="ECO:0000313" key="5">
    <source>
        <dbReference type="Proteomes" id="UP000744555"/>
    </source>
</evidence>
<sequence length="467" mass="51141">MSNLQLGPLPAVRPRRLWRRVLVGVLVLLALGAALLFSQRETIRLAAQSYAFGYPLVLTELTRDNFTHGIAPANRLVHVPAFPEASFRDIVRPNVDTLYSLAWLDMDAGPWVFELPATERYLVMQFLDAWTNVFASLGPRTTGTAGGRFLLVGPKWQGEVPQGMTLLRAPTRIAWLLGRVQTNGKADYAAVHAIQAQVGLRSLADWQLGKPATAEPFKLPEHKAEPPLYQLRALSAEAFFGRLAALLVDNPASDKDGSALADLQQLGVQPGVAAQWGWLQRQSARLGIWLAERQMHKALQRPDGLVNGWRQPPMHIGAYGDDYGLRAVVAMAGFGANLAADAVYPNASVDGQGQALQGGQRYRLHFAAGELPPARAFWSVTAYDGDGFLIDNPLGRYALGDRDPLTYNADGSLDLYLQAKAPGESLQGNWLPIPANGPFSLTGRIYLPEQRVLDGQWHMPAIDHLQE</sequence>
<feature type="transmembrane region" description="Helical" evidence="1">
    <location>
        <begin position="21"/>
        <end position="38"/>
    </location>
</feature>
<dbReference type="PANTHER" id="PTHR36509">
    <property type="entry name" value="BLL3101 PROTEIN"/>
    <property type="match status" value="1"/>
</dbReference>
<protein>
    <recommendedName>
        <fullName evidence="6">DUF1254 domain-containing protein</fullName>
    </recommendedName>
</protein>
<keyword evidence="5" id="KW-1185">Reference proteome</keyword>
<dbReference type="RefSeq" id="WP_187807939.1">
    <property type="nucleotide sequence ID" value="NZ_LZEU01000001.1"/>
</dbReference>